<evidence type="ECO:0000256" key="1">
    <source>
        <dbReference type="SAM" id="MobiDB-lite"/>
    </source>
</evidence>
<reference evidence="3 4" key="1">
    <citation type="submission" date="2023-06" db="EMBL/GenBank/DDBJ databases">
        <authorList>
            <person name="Feng G."/>
            <person name="Li J."/>
            <person name="Zhu H."/>
        </authorList>
    </citation>
    <scope>NUCLEOTIDE SEQUENCE [LARGE SCALE GENOMIC DNA]</scope>
    <source>
        <strain evidence="3 4">RHCJP20</strain>
    </source>
</reference>
<dbReference type="InterPro" id="IPR043504">
    <property type="entry name" value="Peptidase_S1_PA_chymotrypsin"/>
</dbReference>
<sequence length="62" mass="6165">MCKRTPRSIPGNSGGPLVDGEGRVVGVNSPIATLGYGSGNIGIGFAIPINDAARITADIVNG</sequence>
<proteinExistence type="predicted"/>
<dbReference type="Gene3D" id="2.40.10.10">
    <property type="entry name" value="Trypsin-like serine proteases"/>
    <property type="match status" value="1"/>
</dbReference>
<dbReference type="InterPro" id="IPR001254">
    <property type="entry name" value="Trypsin_dom"/>
</dbReference>
<evidence type="ECO:0000259" key="2">
    <source>
        <dbReference type="Pfam" id="PF00089"/>
    </source>
</evidence>
<dbReference type="InterPro" id="IPR009003">
    <property type="entry name" value="Peptidase_S1_PA"/>
</dbReference>
<evidence type="ECO:0000313" key="3">
    <source>
        <dbReference type="EMBL" id="MDM7887699.1"/>
    </source>
</evidence>
<organism evidence="3 4">
    <name type="scientific">Curtobacterium subtropicum</name>
    <dbReference type="NCBI Taxonomy" id="3055138"/>
    <lineage>
        <taxon>Bacteria</taxon>
        <taxon>Bacillati</taxon>
        <taxon>Actinomycetota</taxon>
        <taxon>Actinomycetes</taxon>
        <taxon>Micrococcales</taxon>
        <taxon>Microbacteriaceae</taxon>
        <taxon>Curtobacterium</taxon>
    </lineage>
</organism>
<dbReference type="Pfam" id="PF00089">
    <property type="entry name" value="Trypsin"/>
    <property type="match status" value="1"/>
</dbReference>
<feature type="region of interest" description="Disordered" evidence="1">
    <location>
        <begin position="1"/>
        <end position="20"/>
    </location>
</feature>
<protein>
    <submittedName>
        <fullName evidence="3">Trypsin-like serine protease</fullName>
        <ecNumber evidence="3">3.4.21.-</ecNumber>
    </submittedName>
</protein>
<evidence type="ECO:0000313" key="4">
    <source>
        <dbReference type="Proteomes" id="UP001235720"/>
    </source>
</evidence>
<name>A0ABT7TFQ4_9MICO</name>
<gene>
    <name evidence="3" type="ORF">QUG98_04450</name>
</gene>
<dbReference type="GO" id="GO:0016787">
    <property type="term" value="F:hydrolase activity"/>
    <property type="evidence" value="ECO:0007669"/>
    <property type="project" value="UniProtKB-KW"/>
</dbReference>
<dbReference type="EC" id="3.4.21.-" evidence="3"/>
<keyword evidence="3" id="KW-0378">Hydrolase</keyword>
<dbReference type="Proteomes" id="UP001235720">
    <property type="component" value="Unassembled WGS sequence"/>
</dbReference>
<dbReference type="EMBL" id="JAUCMM010000002">
    <property type="protein sequence ID" value="MDM7887699.1"/>
    <property type="molecule type" value="Genomic_DNA"/>
</dbReference>
<accession>A0ABT7TFQ4</accession>
<feature type="domain" description="Peptidase S1" evidence="2">
    <location>
        <begin position="8"/>
        <end position="53"/>
    </location>
</feature>
<comment type="caution">
    <text evidence="3">The sequence shown here is derived from an EMBL/GenBank/DDBJ whole genome shotgun (WGS) entry which is preliminary data.</text>
</comment>
<keyword evidence="4" id="KW-1185">Reference proteome</keyword>
<dbReference type="SUPFAM" id="SSF50494">
    <property type="entry name" value="Trypsin-like serine proteases"/>
    <property type="match status" value="1"/>
</dbReference>
<dbReference type="RefSeq" id="WP_289469414.1">
    <property type="nucleotide sequence ID" value="NZ_JAUCMM010000002.1"/>
</dbReference>